<dbReference type="Proteomes" id="UP000290243">
    <property type="component" value="Chromosome"/>
</dbReference>
<sequence length="326" mass="37773">MKINRENTLKKIDDINKYLLERTEKEKKEGKYSIDPKLNKTKKLFIILFSLGFILVLIGLLFLIPTSIIYVGITENSLPKWYRPLSWIFFGVTSIGVLIGSFFLSKYFKHKTVMKESLFKNVDLNEILPSIFEDFNLNFEVTEENHLSYNVVETAKAMFNNQDNLEIYLNDNKTIILTDKDTESKFVIYPLSIKVNKKLDNENAIVIFGTPKNAKRQIILGGQQNKLTDGYLLNTIVSSKFSLKAVDVTNIDENKIKDLNEFIEINQLETKQYGFVFDSYQEKENIWIRTSNKLFDVSKTPDLVRVVLAHSLMLVSLINKVDELVR</sequence>
<dbReference type="AlphaFoldDB" id="A0A449B4X8"/>
<keyword evidence="3" id="KW-1185">Reference proteome</keyword>
<gene>
    <name evidence="2" type="ORF">NCTC10168_00592</name>
</gene>
<keyword evidence="1" id="KW-0812">Transmembrane</keyword>
<proteinExistence type="predicted"/>
<evidence type="ECO:0000313" key="2">
    <source>
        <dbReference type="EMBL" id="VEU75664.1"/>
    </source>
</evidence>
<protein>
    <recommendedName>
        <fullName evidence="4">DUF3137 domain-containing protein</fullName>
    </recommendedName>
</protein>
<dbReference type="RefSeq" id="WP_129646958.1">
    <property type="nucleotide sequence ID" value="NZ_LR215037.1"/>
</dbReference>
<organism evidence="2 3">
    <name type="scientific">Mycoplasmopsis maculosa</name>
    <dbReference type="NCBI Taxonomy" id="114885"/>
    <lineage>
        <taxon>Bacteria</taxon>
        <taxon>Bacillati</taxon>
        <taxon>Mycoplasmatota</taxon>
        <taxon>Mycoplasmoidales</taxon>
        <taxon>Metamycoplasmataceae</taxon>
        <taxon>Mycoplasmopsis</taxon>
    </lineage>
</organism>
<evidence type="ECO:0008006" key="4">
    <source>
        <dbReference type="Google" id="ProtNLM"/>
    </source>
</evidence>
<keyword evidence="1" id="KW-0472">Membrane</keyword>
<feature type="transmembrane region" description="Helical" evidence="1">
    <location>
        <begin position="85"/>
        <end position="105"/>
    </location>
</feature>
<dbReference type="KEGG" id="mmau:NCTC10168_00592"/>
<name>A0A449B4X8_9BACT</name>
<evidence type="ECO:0000313" key="3">
    <source>
        <dbReference type="Proteomes" id="UP000290243"/>
    </source>
</evidence>
<dbReference type="EMBL" id="LR215037">
    <property type="protein sequence ID" value="VEU75664.1"/>
    <property type="molecule type" value="Genomic_DNA"/>
</dbReference>
<reference evidence="2 3" key="1">
    <citation type="submission" date="2019-01" db="EMBL/GenBank/DDBJ databases">
        <authorList>
            <consortium name="Pathogen Informatics"/>
        </authorList>
    </citation>
    <scope>NUCLEOTIDE SEQUENCE [LARGE SCALE GENOMIC DNA]</scope>
    <source>
        <strain evidence="2 3">NCTC10168</strain>
    </source>
</reference>
<keyword evidence="1" id="KW-1133">Transmembrane helix</keyword>
<evidence type="ECO:0000256" key="1">
    <source>
        <dbReference type="SAM" id="Phobius"/>
    </source>
</evidence>
<accession>A0A449B4X8</accession>
<feature type="transmembrane region" description="Helical" evidence="1">
    <location>
        <begin position="44"/>
        <end position="73"/>
    </location>
</feature>
<dbReference type="OrthoDB" id="396383at2"/>